<dbReference type="SMART" id="SM00849">
    <property type="entry name" value="Lactamase_B"/>
    <property type="match status" value="1"/>
</dbReference>
<dbReference type="InterPro" id="IPR036866">
    <property type="entry name" value="RibonucZ/Hydroxyglut_hydro"/>
</dbReference>
<keyword evidence="4" id="KW-0862">Zinc</keyword>
<dbReference type="AlphaFoldDB" id="A0A4R9GHV5"/>
<keyword evidence="2" id="KW-0479">Metal-binding</keyword>
<dbReference type="InterPro" id="IPR051013">
    <property type="entry name" value="MBL_superfamily_lactonases"/>
</dbReference>
<dbReference type="PANTHER" id="PTHR42978">
    <property type="entry name" value="QUORUM-QUENCHING LACTONASE YTNP-RELATED-RELATED"/>
    <property type="match status" value="1"/>
</dbReference>
<evidence type="ECO:0000259" key="5">
    <source>
        <dbReference type="SMART" id="SM00849"/>
    </source>
</evidence>
<evidence type="ECO:0000256" key="1">
    <source>
        <dbReference type="ARBA" id="ARBA00007749"/>
    </source>
</evidence>
<dbReference type="Gene3D" id="3.60.15.10">
    <property type="entry name" value="Ribonuclease Z/Hydroxyacylglutathione hydrolase-like"/>
    <property type="match status" value="1"/>
</dbReference>
<protein>
    <submittedName>
        <fullName evidence="6">MBL fold metallo-hydrolase</fullName>
    </submittedName>
</protein>
<comment type="similarity">
    <text evidence="1">Belongs to the metallo-beta-lactamase superfamily.</text>
</comment>
<dbReference type="Proteomes" id="UP000298458">
    <property type="component" value="Unassembled WGS sequence"/>
</dbReference>
<dbReference type="OrthoDB" id="333278at2"/>
<gene>
    <name evidence="6" type="ORF">EHO60_08805</name>
</gene>
<keyword evidence="3 6" id="KW-0378">Hydrolase</keyword>
<dbReference type="GO" id="GO:0016787">
    <property type="term" value="F:hydrolase activity"/>
    <property type="evidence" value="ECO:0007669"/>
    <property type="project" value="UniProtKB-KW"/>
</dbReference>
<feature type="domain" description="Metallo-beta-lactamase" evidence="5">
    <location>
        <begin position="81"/>
        <end position="303"/>
    </location>
</feature>
<dbReference type="InterPro" id="IPR001279">
    <property type="entry name" value="Metallo-B-lactamas"/>
</dbReference>
<dbReference type="GO" id="GO:0046872">
    <property type="term" value="F:metal ion binding"/>
    <property type="evidence" value="ECO:0007669"/>
    <property type="project" value="UniProtKB-KW"/>
</dbReference>
<accession>A0A4R9GHV5</accession>
<evidence type="ECO:0000313" key="6">
    <source>
        <dbReference type="EMBL" id="TGK12342.1"/>
    </source>
</evidence>
<organism evidence="6 7">
    <name type="scientific">Leptospira fletcheri</name>
    <dbReference type="NCBI Taxonomy" id="2484981"/>
    <lineage>
        <taxon>Bacteria</taxon>
        <taxon>Pseudomonadati</taxon>
        <taxon>Spirochaetota</taxon>
        <taxon>Spirochaetia</taxon>
        <taxon>Leptospirales</taxon>
        <taxon>Leptospiraceae</taxon>
        <taxon>Leptospira</taxon>
    </lineage>
</organism>
<evidence type="ECO:0000256" key="3">
    <source>
        <dbReference type="ARBA" id="ARBA00022801"/>
    </source>
</evidence>
<evidence type="ECO:0000256" key="4">
    <source>
        <dbReference type="ARBA" id="ARBA00022833"/>
    </source>
</evidence>
<dbReference type="Pfam" id="PF00753">
    <property type="entry name" value="Lactamase_B"/>
    <property type="match status" value="1"/>
</dbReference>
<keyword evidence="7" id="KW-1185">Reference proteome</keyword>
<reference evidence="6" key="1">
    <citation type="journal article" date="2019" name="PLoS Negl. Trop. Dis.">
        <title>Revisiting the worldwide diversity of Leptospira species in the environment.</title>
        <authorList>
            <person name="Vincent A.T."/>
            <person name="Schiettekatte O."/>
            <person name="Bourhy P."/>
            <person name="Veyrier F.J."/>
            <person name="Picardeau M."/>
        </authorList>
    </citation>
    <scope>NUCLEOTIDE SEQUENCE [LARGE SCALE GENOMIC DNA]</scope>
    <source>
        <strain evidence="6">SSW15</strain>
    </source>
</reference>
<dbReference type="PANTHER" id="PTHR42978:SF3">
    <property type="entry name" value="BLR3078 PROTEIN"/>
    <property type="match status" value="1"/>
</dbReference>
<proteinExistence type="inferred from homology"/>
<dbReference type="EMBL" id="RQET01000004">
    <property type="protein sequence ID" value="TGK12342.1"/>
    <property type="molecule type" value="Genomic_DNA"/>
</dbReference>
<evidence type="ECO:0000256" key="2">
    <source>
        <dbReference type="ARBA" id="ARBA00022723"/>
    </source>
</evidence>
<dbReference type="CDD" id="cd07730">
    <property type="entry name" value="metallo-hydrolase-like_MBL-fold"/>
    <property type="match status" value="1"/>
</dbReference>
<sequence>MKPKRIAWVVFAVLVLTVVFALGYPRLAVPSLNSDREHSPEKHGTKSDFPLSFSLIATGEAVTSEAFVVEGGSLLKKRGIIHTAVLVRHPKASFLFDTGLGTRVAEEFRQHEFYKRPLLAYKNPKPAVLQLKEAGIDPDSIRHIFVSHLHWDHASGIKDFPSAEIHVSPEEKGNAPMEGAKKGYIPSQYSGTEIRWQPIVFEDRAYESYAKSKDWFGDGTVVFVPLSGHTAGSIGMFLNLAEDRRYFFTGDTTWSKEGFDLPAHKPRGSRWLVDLDPELLGRELDRVHRLGIRLPNLMIVPAHDKSVQEKIGFFPRWIR</sequence>
<name>A0A4R9GHV5_9LEPT</name>
<comment type="caution">
    <text evidence="6">The sequence shown here is derived from an EMBL/GenBank/DDBJ whole genome shotgun (WGS) entry which is preliminary data.</text>
</comment>
<dbReference type="SUPFAM" id="SSF56281">
    <property type="entry name" value="Metallo-hydrolase/oxidoreductase"/>
    <property type="match status" value="1"/>
</dbReference>
<evidence type="ECO:0000313" key="7">
    <source>
        <dbReference type="Proteomes" id="UP000298458"/>
    </source>
</evidence>
<dbReference type="RefSeq" id="WP_135767740.1">
    <property type="nucleotide sequence ID" value="NZ_RQET01000004.1"/>
</dbReference>